<accession>A0A1R0KH97</accession>
<protein>
    <recommendedName>
        <fullName evidence="5">HTH luxR-type domain-containing protein</fullName>
    </recommendedName>
</protein>
<dbReference type="PRINTS" id="PR00038">
    <property type="entry name" value="HTHLUXR"/>
</dbReference>
<name>A0A1R0KH97_9PSEU</name>
<keyword evidence="7" id="KW-1185">Reference proteome</keyword>
<keyword evidence="3" id="KW-0804">Transcription</keyword>
<organism evidence="6 7">
    <name type="scientific">Amycolatopsis coloradensis</name>
    <dbReference type="NCBI Taxonomy" id="76021"/>
    <lineage>
        <taxon>Bacteria</taxon>
        <taxon>Bacillati</taxon>
        <taxon>Actinomycetota</taxon>
        <taxon>Actinomycetes</taxon>
        <taxon>Pseudonocardiales</taxon>
        <taxon>Pseudonocardiaceae</taxon>
        <taxon>Amycolatopsis</taxon>
    </lineage>
</organism>
<dbReference type="SUPFAM" id="SSF46894">
    <property type="entry name" value="C-terminal effector domain of the bipartite response regulators"/>
    <property type="match status" value="1"/>
</dbReference>
<dbReference type="PROSITE" id="PS50043">
    <property type="entry name" value="HTH_LUXR_2"/>
    <property type="match status" value="1"/>
</dbReference>
<dbReference type="AlphaFoldDB" id="A0A1R0KH97"/>
<reference evidence="6 7" key="1">
    <citation type="submission" date="2016-01" db="EMBL/GenBank/DDBJ databases">
        <title>Amycolatopsis coloradensis genome sequencing and assembly.</title>
        <authorList>
            <person name="Mayilraj S."/>
        </authorList>
    </citation>
    <scope>NUCLEOTIDE SEQUENCE [LARGE SCALE GENOMIC DNA]</scope>
    <source>
        <strain evidence="6 7">DSM 44225</strain>
    </source>
</reference>
<dbReference type="InterPro" id="IPR036388">
    <property type="entry name" value="WH-like_DNA-bd_sf"/>
</dbReference>
<evidence type="ECO:0000259" key="5">
    <source>
        <dbReference type="PROSITE" id="PS50043"/>
    </source>
</evidence>
<dbReference type="CDD" id="cd06170">
    <property type="entry name" value="LuxR_C_like"/>
    <property type="match status" value="1"/>
</dbReference>
<dbReference type="PROSITE" id="PS00622">
    <property type="entry name" value="HTH_LUXR_1"/>
    <property type="match status" value="1"/>
</dbReference>
<feature type="domain" description="HTH luxR-type" evidence="5">
    <location>
        <begin position="727"/>
        <end position="792"/>
    </location>
</feature>
<dbReference type="Proteomes" id="UP000187486">
    <property type="component" value="Unassembled WGS sequence"/>
</dbReference>
<dbReference type="Gene3D" id="1.10.10.10">
    <property type="entry name" value="Winged helix-like DNA-binding domain superfamily/Winged helix DNA-binding domain"/>
    <property type="match status" value="1"/>
</dbReference>
<dbReference type="EMBL" id="MQUQ01000021">
    <property type="protein sequence ID" value="OLZ45039.1"/>
    <property type="molecule type" value="Genomic_DNA"/>
</dbReference>
<dbReference type="GO" id="GO:0003677">
    <property type="term" value="F:DNA binding"/>
    <property type="evidence" value="ECO:0007669"/>
    <property type="project" value="UniProtKB-KW"/>
</dbReference>
<evidence type="ECO:0000256" key="4">
    <source>
        <dbReference type="SAM" id="MobiDB-lite"/>
    </source>
</evidence>
<keyword evidence="1" id="KW-0805">Transcription regulation</keyword>
<dbReference type="SMART" id="SM00421">
    <property type="entry name" value="HTH_LUXR"/>
    <property type="match status" value="1"/>
</dbReference>
<dbReference type="InterPro" id="IPR000792">
    <property type="entry name" value="Tscrpt_reg_LuxR_C"/>
</dbReference>
<dbReference type="Pfam" id="PF00196">
    <property type="entry name" value="GerE"/>
    <property type="match status" value="1"/>
</dbReference>
<keyword evidence="2" id="KW-0238">DNA-binding</keyword>
<dbReference type="STRING" id="76021.BS329_35410"/>
<evidence type="ECO:0000313" key="6">
    <source>
        <dbReference type="EMBL" id="OLZ45039.1"/>
    </source>
</evidence>
<evidence type="ECO:0000256" key="1">
    <source>
        <dbReference type="ARBA" id="ARBA00023015"/>
    </source>
</evidence>
<dbReference type="InterPro" id="IPR016032">
    <property type="entry name" value="Sig_transdc_resp-reg_C-effctor"/>
</dbReference>
<dbReference type="InterPro" id="IPR027417">
    <property type="entry name" value="P-loop_NTPase"/>
</dbReference>
<evidence type="ECO:0000256" key="3">
    <source>
        <dbReference type="ARBA" id="ARBA00023163"/>
    </source>
</evidence>
<dbReference type="PANTHER" id="PTHR44688">
    <property type="entry name" value="DNA-BINDING TRANSCRIPTIONAL ACTIVATOR DEVR_DOSR"/>
    <property type="match status" value="1"/>
</dbReference>
<sequence>MTVEEPLPPELRELLAGIDATPAGPVRAVLSGPPGHGKTTALAAVARHYRDAGVTVITREDLLPSTVASAVAILLDDVDSLPPRTGQVLAGLAGAATRMVLTHTPGAAGAMATGLVTATTRHIRLPAWNAADVARFAGGRIPAERAQSIRRLTAGVPRLVTRCLQVPTVEELIDELRAELDMLGEPGLTYLVVAAVGGARDVELLGTALGRSRDHVPGIVDQVRAAGLLAANDSVPPLVARAVRDHVGIDRVLTVLVRLLEDLLRTGQPVLPIARELERLGAGGAIVRAGLEAAAAEAVHDEPAVAAELYAAAARGGSPRSRLAPGWAHAAVLAGHHDVALRLADELLSAAEPAHRSRGALVAGTIMTRRGDLARGAELLRWSKEPGAVPLVDLAGIALGETTTTERSVLTEPVPAYGDVAGRLLDGIRDSVGGHTEVALTTLLAAADAAEATDTGHLLPDSPAALTALVALHAAEFDLAHGVLSRAAPGIRHTLLLGWTELLRGDLAAAETHRSAAAGHDGSLTPRDVLFLHALELGLVRRGDTPGAFRTKWASAYEAMMRQPVDLFTLLPLGELLVAAARMKEGFRVEAHRGHAFALLARHGRPALWSAWLDWSVFHAAIVAGDREGARVALRQLADQPAPGHLASAFAAAGTKWLSVLGGSVQVDTVLAAAGGLHRAGLRWDAARLAGHAAVRATDRAVMVTLLRAAKHFPLGSGPSADQQPPPPTEAPSLTPRETDIGRLVIDGYTYREIGERLHISSKTVEHHMARIRGKLGATDRRTITALLGNLLGKSG</sequence>
<proteinExistence type="predicted"/>
<gene>
    <name evidence="6" type="ORF">BS329_35410</name>
</gene>
<comment type="caution">
    <text evidence="6">The sequence shown here is derived from an EMBL/GenBank/DDBJ whole genome shotgun (WGS) entry which is preliminary data.</text>
</comment>
<evidence type="ECO:0000256" key="2">
    <source>
        <dbReference type="ARBA" id="ARBA00023125"/>
    </source>
</evidence>
<feature type="region of interest" description="Disordered" evidence="4">
    <location>
        <begin position="715"/>
        <end position="737"/>
    </location>
</feature>
<dbReference type="SUPFAM" id="SSF52540">
    <property type="entry name" value="P-loop containing nucleoside triphosphate hydrolases"/>
    <property type="match status" value="2"/>
</dbReference>
<dbReference type="PANTHER" id="PTHR44688:SF16">
    <property type="entry name" value="DNA-BINDING TRANSCRIPTIONAL ACTIVATOR DEVR_DOSR"/>
    <property type="match status" value="1"/>
</dbReference>
<dbReference type="GO" id="GO:0006355">
    <property type="term" value="P:regulation of DNA-templated transcription"/>
    <property type="evidence" value="ECO:0007669"/>
    <property type="project" value="InterPro"/>
</dbReference>
<evidence type="ECO:0000313" key="7">
    <source>
        <dbReference type="Proteomes" id="UP000187486"/>
    </source>
</evidence>